<keyword evidence="5" id="KW-0998">Cell outer membrane</keyword>
<sequence>MMNKKNKIYSAVSLFLTLGFLSACVNKLDVVPSDKIGIDRIINKNTIRGFRNNIYDNLDKDFTTNYNGQLIETYTDDAFRAGTGTPFDWHNGLLSLAQNFFAGDLWNQYWMGVRKANLALEYLPQSTAPKDLITDKNLAQWIDEAKVVRVWYHFELIKNFGAVPFIDKAYSSDFNGWAQLKRPTYDEISTRLVSELDEVIAAGNLLLRNQTNSDYDKINLAVAYALKSKILLYNASLLNNPTGDKSKWKRAADAAKEAIAAIVPEYSLLPLSQYGELFNQTVSVLNKEVIFRSSVNGEDVMNNQNGVDLKGIGSATQSSNAGAVPTQELVDCFELLDGSFPVASYNNADHTSVTLNPGYSEAPGANPYAGRDARLAYDVVFNGTKYGKYKGIPGGAAELKVFTYNGKSFTGFNNSPTSQEDADRRRSATGYYSRKYRTAAYWGSTAGGTDANKIYFRLAEVYLNLAEANCEVEDFDGAIAALDIIRLRAGQPAISTVPGFTKTKDFLMKRIRNERRVELCFEGQRFYDQRRWKIIDKTNDAVTGMKITSSNGSDNGIFSYQRVKIDVPRNATTAKYLILPLPIEEARRLPGIGQPNAWR</sequence>
<evidence type="ECO:0000256" key="3">
    <source>
        <dbReference type="ARBA" id="ARBA00022729"/>
    </source>
</evidence>
<dbReference type="Gene3D" id="1.25.40.390">
    <property type="match status" value="1"/>
</dbReference>
<dbReference type="RefSeq" id="WP_200586715.1">
    <property type="nucleotide sequence ID" value="NZ_JAEHFY010000016.1"/>
</dbReference>
<protein>
    <submittedName>
        <fullName evidence="9">RagB/SusD family nutrient uptake outer membrane protein</fullName>
    </submittedName>
</protein>
<feature type="domain" description="SusD-like N-terminal" evidence="8">
    <location>
        <begin position="45"/>
        <end position="232"/>
    </location>
</feature>
<dbReference type="Proteomes" id="UP000660024">
    <property type="component" value="Unassembled WGS sequence"/>
</dbReference>
<dbReference type="InterPro" id="IPR033985">
    <property type="entry name" value="SusD-like_N"/>
</dbReference>
<dbReference type="SUPFAM" id="SSF48452">
    <property type="entry name" value="TPR-like"/>
    <property type="match status" value="1"/>
</dbReference>
<evidence type="ECO:0000256" key="5">
    <source>
        <dbReference type="ARBA" id="ARBA00023237"/>
    </source>
</evidence>
<evidence type="ECO:0000256" key="2">
    <source>
        <dbReference type="ARBA" id="ARBA00006275"/>
    </source>
</evidence>
<proteinExistence type="inferred from homology"/>
<evidence type="ECO:0000313" key="9">
    <source>
        <dbReference type="EMBL" id="MBK0383706.1"/>
    </source>
</evidence>
<dbReference type="Pfam" id="PF14322">
    <property type="entry name" value="SusD-like_3"/>
    <property type="match status" value="1"/>
</dbReference>
<reference evidence="9 10" key="1">
    <citation type="submission" date="2020-12" db="EMBL/GenBank/DDBJ databases">
        <title>Bacterial novel species Pedobacter sp. SD-b isolated from soil.</title>
        <authorList>
            <person name="Jung H.-Y."/>
        </authorList>
    </citation>
    <scope>NUCLEOTIDE SEQUENCE [LARGE SCALE GENOMIC DNA]</scope>
    <source>
        <strain evidence="9 10">SD-b</strain>
    </source>
</reference>
<dbReference type="InterPro" id="IPR011990">
    <property type="entry name" value="TPR-like_helical_dom_sf"/>
</dbReference>
<organism evidence="9 10">
    <name type="scientific">Pedobacter segetis</name>
    <dbReference type="NCBI Taxonomy" id="2793069"/>
    <lineage>
        <taxon>Bacteria</taxon>
        <taxon>Pseudomonadati</taxon>
        <taxon>Bacteroidota</taxon>
        <taxon>Sphingobacteriia</taxon>
        <taxon>Sphingobacteriales</taxon>
        <taxon>Sphingobacteriaceae</taxon>
        <taxon>Pedobacter</taxon>
    </lineage>
</organism>
<dbReference type="PROSITE" id="PS51257">
    <property type="entry name" value="PROKAR_LIPOPROTEIN"/>
    <property type="match status" value="1"/>
</dbReference>
<feature type="chain" id="PRO_5045992514" evidence="6">
    <location>
        <begin position="24"/>
        <end position="599"/>
    </location>
</feature>
<feature type="signal peptide" evidence="6">
    <location>
        <begin position="1"/>
        <end position="23"/>
    </location>
</feature>
<comment type="similarity">
    <text evidence="2">Belongs to the SusD family.</text>
</comment>
<feature type="domain" description="RagB/SusD" evidence="7">
    <location>
        <begin position="287"/>
        <end position="596"/>
    </location>
</feature>
<evidence type="ECO:0000256" key="6">
    <source>
        <dbReference type="SAM" id="SignalP"/>
    </source>
</evidence>
<dbReference type="InterPro" id="IPR012944">
    <property type="entry name" value="SusD_RagB_dom"/>
</dbReference>
<keyword evidence="3 6" id="KW-0732">Signal</keyword>
<gene>
    <name evidence="9" type="ORF">I5M32_12125</name>
</gene>
<comment type="caution">
    <text evidence="9">The sequence shown here is derived from an EMBL/GenBank/DDBJ whole genome shotgun (WGS) entry which is preliminary data.</text>
</comment>
<evidence type="ECO:0000313" key="10">
    <source>
        <dbReference type="Proteomes" id="UP000660024"/>
    </source>
</evidence>
<dbReference type="Pfam" id="PF07980">
    <property type="entry name" value="SusD_RagB"/>
    <property type="match status" value="1"/>
</dbReference>
<comment type="subcellular location">
    <subcellularLocation>
        <location evidence="1">Cell outer membrane</location>
    </subcellularLocation>
</comment>
<evidence type="ECO:0000256" key="4">
    <source>
        <dbReference type="ARBA" id="ARBA00023136"/>
    </source>
</evidence>
<evidence type="ECO:0000259" key="8">
    <source>
        <dbReference type="Pfam" id="PF14322"/>
    </source>
</evidence>
<dbReference type="EMBL" id="JAEHFY010000016">
    <property type="protein sequence ID" value="MBK0383706.1"/>
    <property type="molecule type" value="Genomic_DNA"/>
</dbReference>
<accession>A0ABS1BLT9</accession>
<keyword evidence="10" id="KW-1185">Reference proteome</keyword>
<evidence type="ECO:0000259" key="7">
    <source>
        <dbReference type="Pfam" id="PF07980"/>
    </source>
</evidence>
<keyword evidence="4" id="KW-0472">Membrane</keyword>
<name>A0ABS1BLT9_9SPHI</name>
<evidence type="ECO:0000256" key="1">
    <source>
        <dbReference type="ARBA" id="ARBA00004442"/>
    </source>
</evidence>